<protein>
    <recommendedName>
        <fullName evidence="5">GPI anchored protein</fullName>
    </recommendedName>
</protein>
<evidence type="ECO:0000313" key="3">
    <source>
        <dbReference type="EMBL" id="OIW31581.1"/>
    </source>
</evidence>
<reference evidence="3 4" key="1">
    <citation type="submission" date="2016-10" db="EMBL/GenBank/DDBJ databases">
        <title>Draft genome sequence of Coniochaeta ligniaria NRRL30616, a lignocellulolytic fungus for bioabatement of inhibitors in plant biomass hydrolysates.</title>
        <authorList>
            <consortium name="DOE Joint Genome Institute"/>
            <person name="Jimenez D.J."/>
            <person name="Hector R.E."/>
            <person name="Riley R."/>
            <person name="Sun H."/>
            <person name="Grigoriev I.V."/>
            <person name="Van Elsas J.D."/>
            <person name="Nichols N.N."/>
        </authorList>
    </citation>
    <scope>NUCLEOTIDE SEQUENCE [LARGE SCALE GENOMIC DNA]</scope>
    <source>
        <strain evidence="3 4">NRRL 30616</strain>
    </source>
</reference>
<evidence type="ECO:0000256" key="2">
    <source>
        <dbReference type="SAM" id="SignalP"/>
    </source>
</evidence>
<dbReference type="AlphaFoldDB" id="A0A1J7IWA0"/>
<dbReference type="OrthoDB" id="2426396at2759"/>
<evidence type="ECO:0000313" key="4">
    <source>
        <dbReference type="Proteomes" id="UP000182658"/>
    </source>
</evidence>
<keyword evidence="4" id="KW-1185">Reference proteome</keyword>
<gene>
    <name evidence="3" type="ORF">CONLIGDRAFT_571658</name>
</gene>
<accession>A0A1J7IWA0</accession>
<dbReference type="Proteomes" id="UP000182658">
    <property type="component" value="Unassembled WGS sequence"/>
</dbReference>
<dbReference type="InParanoid" id="A0A1J7IWA0"/>
<dbReference type="STRING" id="1408157.A0A1J7IWA0"/>
<feature type="chain" id="PRO_5012114281" description="GPI anchored protein" evidence="2">
    <location>
        <begin position="19"/>
        <end position="393"/>
    </location>
</feature>
<name>A0A1J7IWA0_9PEZI</name>
<dbReference type="PANTHER" id="PTHR39599">
    <property type="entry name" value="GPI-ANCHORED PROTEIN (EUROFUNG)-RELATED-RELATED"/>
    <property type="match status" value="1"/>
</dbReference>
<feature type="compositionally biased region" description="Low complexity" evidence="1">
    <location>
        <begin position="206"/>
        <end position="244"/>
    </location>
</feature>
<feature type="signal peptide" evidence="2">
    <location>
        <begin position="1"/>
        <end position="18"/>
    </location>
</feature>
<proteinExistence type="predicted"/>
<sequence length="393" mass="39880">MRLLPTPLWLLVAMQISAQPDAPLPTAIRKMPPDAGEKFYHHYYAFELEQNQQPFPIPAIAARQSFKDQDARLLSANTSAELALRPAFAQLDDRWTSSSDGDERAYSAWRLLRRVAATLERRDWSCPAGTNSCINIGYPNSCCPTGEACLVIQDTGLGPVGCCPVGSTCGGTISGCAAGNTPCGSELGGGCCIPGYVCQGVGSSTSSPTSTSTTPTTTAVVVPPSSTSTPSSTTPSTTRVTQTTEASAPVRPTSSPSGCPTGFYPCLATYGGGCCQTGRDCQTTSCPPPASSTTVVATDGVTVAVPASGVPASTTTGTCATGWFLCGKDGGDKAGCCPSGYGCGTASCSLVTAGATASVAKEVPGTGGAGRVVGVWLWSVGVMAVGAMMFALV</sequence>
<evidence type="ECO:0008006" key="5">
    <source>
        <dbReference type="Google" id="ProtNLM"/>
    </source>
</evidence>
<organism evidence="3 4">
    <name type="scientific">Coniochaeta ligniaria NRRL 30616</name>
    <dbReference type="NCBI Taxonomy" id="1408157"/>
    <lineage>
        <taxon>Eukaryota</taxon>
        <taxon>Fungi</taxon>
        <taxon>Dikarya</taxon>
        <taxon>Ascomycota</taxon>
        <taxon>Pezizomycotina</taxon>
        <taxon>Sordariomycetes</taxon>
        <taxon>Sordariomycetidae</taxon>
        <taxon>Coniochaetales</taxon>
        <taxon>Coniochaetaceae</taxon>
        <taxon>Coniochaeta</taxon>
    </lineage>
</organism>
<dbReference type="EMBL" id="KV875095">
    <property type="protein sequence ID" value="OIW31581.1"/>
    <property type="molecule type" value="Genomic_DNA"/>
</dbReference>
<keyword evidence="2" id="KW-0732">Signal</keyword>
<evidence type="ECO:0000256" key="1">
    <source>
        <dbReference type="SAM" id="MobiDB-lite"/>
    </source>
</evidence>
<feature type="region of interest" description="Disordered" evidence="1">
    <location>
        <begin position="206"/>
        <end position="254"/>
    </location>
</feature>
<dbReference type="PANTHER" id="PTHR39599:SF2">
    <property type="entry name" value="ANCHORED PROTEIN, PUTATIVE (AFU_ORTHOLOGUE AFUA_1G09650)-RELATED"/>
    <property type="match status" value="1"/>
</dbReference>